<accession>A0A377GEF7</accession>
<gene>
    <name evidence="1" type="ORF">NCTC11370_03051</name>
</gene>
<evidence type="ECO:0000313" key="2">
    <source>
        <dbReference type="Proteomes" id="UP000254554"/>
    </source>
</evidence>
<dbReference type="Proteomes" id="UP000254554">
    <property type="component" value="Unassembled WGS sequence"/>
</dbReference>
<name>A0A377GEF7_9GAMM</name>
<protein>
    <submittedName>
        <fullName evidence="1">Uncharacterized protein</fullName>
    </submittedName>
</protein>
<proteinExistence type="predicted"/>
<dbReference type="RefSeq" id="WP_010655069.1">
    <property type="nucleotide sequence ID" value="NZ_UGGT01000001.1"/>
</dbReference>
<dbReference type="STRING" id="1094715.GCA_000236165_03037"/>
<sequence length="195" mass="21504">MSYKILIAIVLSILLSVCYAIENPVVPHSSAVESNELLSSADPYQYCFKNSTWIVPPQTLLAYLYDNANFTPVSDQTVWVISSYNHGYFTGQSYTSINASILSQRYLIGSVTSEGKVYITFYSGTSSRTDLVNGIGDLQVKSSGQCSFIMQMNSGQNGVSGLTHWSYMIPVKPGDVFYNNLPGTHMSVPQFLAQF</sequence>
<organism evidence="1 2">
    <name type="scientific">Fluoribacter dumoffii</name>
    <dbReference type="NCBI Taxonomy" id="463"/>
    <lineage>
        <taxon>Bacteria</taxon>
        <taxon>Pseudomonadati</taxon>
        <taxon>Pseudomonadota</taxon>
        <taxon>Gammaproteobacteria</taxon>
        <taxon>Legionellales</taxon>
        <taxon>Legionellaceae</taxon>
        <taxon>Fluoribacter</taxon>
    </lineage>
</organism>
<dbReference type="GeneID" id="93293932"/>
<evidence type="ECO:0000313" key="1">
    <source>
        <dbReference type="EMBL" id="STO22949.1"/>
    </source>
</evidence>
<dbReference type="AlphaFoldDB" id="A0A377GEF7"/>
<keyword evidence="2" id="KW-1185">Reference proteome</keyword>
<dbReference type="EMBL" id="UGGT01000001">
    <property type="protein sequence ID" value="STO22949.1"/>
    <property type="molecule type" value="Genomic_DNA"/>
</dbReference>
<dbReference type="OrthoDB" id="9182504at2"/>
<reference evidence="1 2" key="1">
    <citation type="submission" date="2018-06" db="EMBL/GenBank/DDBJ databases">
        <authorList>
            <consortium name="Pathogen Informatics"/>
            <person name="Doyle S."/>
        </authorList>
    </citation>
    <scope>NUCLEOTIDE SEQUENCE [LARGE SCALE GENOMIC DNA]</scope>
    <source>
        <strain evidence="1 2">NCTC11370</strain>
    </source>
</reference>